<dbReference type="RefSeq" id="WP_377007682.1">
    <property type="nucleotide sequence ID" value="NZ_JBHSLV010000016.1"/>
</dbReference>
<reference evidence="2" key="1">
    <citation type="journal article" date="2019" name="Int. J. Syst. Evol. Microbiol.">
        <title>The Global Catalogue of Microorganisms (GCM) 10K type strain sequencing project: providing services to taxonomists for standard genome sequencing and annotation.</title>
        <authorList>
            <consortium name="The Broad Institute Genomics Platform"/>
            <consortium name="The Broad Institute Genome Sequencing Center for Infectious Disease"/>
            <person name="Wu L."/>
            <person name="Ma J."/>
        </authorList>
    </citation>
    <scope>NUCLEOTIDE SEQUENCE [LARGE SCALE GENOMIC DNA]</scope>
    <source>
        <strain evidence="2">CGMCC 1.16326</strain>
    </source>
</reference>
<evidence type="ECO:0000313" key="1">
    <source>
        <dbReference type="EMBL" id="MFC5392835.1"/>
    </source>
</evidence>
<proteinExistence type="predicted"/>
<accession>A0ABW0H858</accession>
<dbReference type="EMBL" id="JBHSLV010000016">
    <property type="protein sequence ID" value="MFC5392835.1"/>
    <property type="molecule type" value="Genomic_DNA"/>
</dbReference>
<evidence type="ECO:0000313" key="2">
    <source>
        <dbReference type="Proteomes" id="UP001596104"/>
    </source>
</evidence>
<dbReference type="Proteomes" id="UP001596104">
    <property type="component" value="Unassembled WGS sequence"/>
</dbReference>
<keyword evidence="2" id="KW-1185">Reference proteome</keyword>
<name>A0ABW0H858_9HYPH</name>
<organism evidence="1 2">
    <name type="scientific">Bosea vestrisii</name>
    <dbReference type="NCBI Taxonomy" id="151416"/>
    <lineage>
        <taxon>Bacteria</taxon>
        <taxon>Pseudomonadati</taxon>
        <taxon>Pseudomonadota</taxon>
        <taxon>Alphaproteobacteria</taxon>
        <taxon>Hyphomicrobiales</taxon>
        <taxon>Boseaceae</taxon>
        <taxon>Bosea</taxon>
    </lineage>
</organism>
<gene>
    <name evidence="1" type="ORF">ACFPPC_09335</name>
</gene>
<sequence length="196" mass="21422">MPNTEIRSLEDFPDYVAARAKLRKIRDDLNAAGLRRDRIKKQIADSITATEELISATRVAYQAGTAPPSVIPLQQQLEAVEVEIEALARVMYDAKAVVDLEKAAAQDVLFAEAKPRHLALVGSIADALAALADAMDAEAAFRADVEQRGIPTSMLSPVRDTLARQLGYRSEWSSKVNASGIALHDYLNRAPWRRGA</sequence>
<comment type="caution">
    <text evidence="1">The sequence shown here is derived from an EMBL/GenBank/DDBJ whole genome shotgun (WGS) entry which is preliminary data.</text>
</comment>
<protein>
    <submittedName>
        <fullName evidence="1">Uncharacterized protein</fullName>
    </submittedName>
</protein>